<dbReference type="InterPro" id="IPR029058">
    <property type="entry name" value="AB_hydrolase_fold"/>
</dbReference>
<dbReference type="HOGENOM" id="CLU_090601_0_0_3"/>
<dbReference type="ESTHER" id="9cyan-u5qet4">
    <property type="family name" value="abh_upf00227"/>
</dbReference>
<protein>
    <submittedName>
        <fullName evidence="1">Esterase YqiA</fullName>
    </submittedName>
</protein>
<dbReference type="EMBL" id="CP003587">
    <property type="protein sequence ID" value="AGY57358.1"/>
    <property type="molecule type" value="Genomic_DNA"/>
</dbReference>
<dbReference type="RefSeq" id="WP_023172429.1">
    <property type="nucleotide sequence ID" value="NC_022600.1"/>
</dbReference>
<dbReference type="Gene3D" id="3.40.50.1820">
    <property type="entry name" value="alpha/beta hydrolase"/>
    <property type="match status" value="1"/>
</dbReference>
<evidence type="ECO:0000313" key="2">
    <source>
        <dbReference type="Proteomes" id="UP000017396"/>
    </source>
</evidence>
<name>U5QET4_GLOK1</name>
<proteinExistence type="predicted"/>
<dbReference type="InterPro" id="IPR008886">
    <property type="entry name" value="UPF0227/Esterase_YqiA"/>
</dbReference>
<dbReference type="PATRIC" id="fig|1183438.3.peg.1096"/>
<dbReference type="AlphaFoldDB" id="U5QET4"/>
<dbReference type="OrthoDB" id="9814831at2"/>
<keyword evidence="2" id="KW-1185">Reference proteome</keyword>
<dbReference type="KEGG" id="glj:GKIL_1112"/>
<gene>
    <name evidence="1" type="ORF">GKIL_1112</name>
</gene>
<organism evidence="1 2">
    <name type="scientific">Gloeobacter kilaueensis (strain ATCC BAA-2537 / CCAP 1431/1 / ULC 316 / JS1)</name>
    <dbReference type="NCBI Taxonomy" id="1183438"/>
    <lineage>
        <taxon>Bacteria</taxon>
        <taxon>Bacillati</taxon>
        <taxon>Cyanobacteriota</taxon>
        <taxon>Cyanophyceae</taxon>
        <taxon>Gloeobacterales</taxon>
        <taxon>Gloeobacteraceae</taxon>
        <taxon>Gloeobacter</taxon>
    </lineage>
</organism>
<dbReference type="Pfam" id="PF05728">
    <property type="entry name" value="UPF0227"/>
    <property type="match status" value="1"/>
</dbReference>
<reference evidence="1 2" key="1">
    <citation type="journal article" date="2013" name="PLoS ONE">
        <title>Cultivation and Complete Genome Sequencing of Gloeobacter kilaueensis sp. nov., from a Lava Cave in Kilauea Caldera, Hawai'i.</title>
        <authorList>
            <person name="Saw J.H."/>
            <person name="Schatz M."/>
            <person name="Brown M.V."/>
            <person name="Kunkel D.D."/>
            <person name="Foster J.S."/>
            <person name="Shick H."/>
            <person name="Christensen S."/>
            <person name="Hou S."/>
            <person name="Wan X."/>
            <person name="Donachie S.P."/>
        </authorList>
    </citation>
    <scope>NUCLEOTIDE SEQUENCE [LARGE SCALE GENOMIC DNA]</scope>
    <source>
        <strain evidence="2">JS</strain>
    </source>
</reference>
<dbReference type="eggNOG" id="COG1073">
    <property type="taxonomic scope" value="Bacteria"/>
</dbReference>
<accession>U5QET4</accession>
<evidence type="ECO:0000313" key="1">
    <source>
        <dbReference type="EMBL" id="AGY57358.1"/>
    </source>
</evidence>
<dbReference type="SUPFAM" id="SSF53474">
    <property type="entry name" value="alpha/beta-Hydrolases"/>
    <property type="match status" value="1"/>
</dbReference>
<dbReference type="STRING" id="1183438.GKIL_1112"/>
<sequence>MHFVYLHGFASGPHSRKGRFLQKQLAELGHELLLPDLNAPSFTSLTFSSQLAVLDRTLAGLAGPIGLFGSSLGGLIAVLAAIDDPRIERLILMAPAFRFRERLCFHLGVEAIEQWQRTGKLAFWHHAYRCECNLKADILDDALAYDEERLTRAVPTLILHGRHDEVALSELSCAFAESRPFVQLQLFDTDHGMGDVLPQIWEQVADFLAFEISTAR</sequence>
<dbReference type="Proteomes" id="UP000017396">
    <property type="component" value="Chromosome"/>
</dbReference>